<comment type="function">
    <text evidence="3">Part of a sulfur-relay system.</text>
</comment>
<dbReference type="PANTHER" id="PTHR37010">
    <property type="entry name" value="SULFURTRANSFERASE TUSE"/>
    <property type="match status" value="1"/>
</dbReference>
<organism evidence="4 5">
    <name type="scientific">Succinivibrio faecicola</name>
    <dbReference type="NCBI Taxonomy" id="2820300"/>
    <lineage>
        <taxon>Bacteria</taxon>
        <taxon>Pseudomonadati</taxon>
        <taxon>Pseudomonadota</taxon>
        <taxon>Gammaproteobacteria</taxon>
        <taxon>Aeromonadales</taxon>
        <taxon>Succinivibrionaceae</taxon>
        <taxon>Succinivibrio</taxon>
    </lineage>
</organism>
<keyword evidence="3" id="KW-0808">Transferase</keyword>
<dbReference type="PIRSF" id="PIRSF006223">
    <property type="entry name" value="DsrC_TusE"/>
    <property type="match status" value="1"/>
</dbReference>
<evidence type="ECO:0000313" key="5">
    <source>
        <dbReference type="Proteomes" id="UP000731465"/>
    </source>
</evidence>
<name>A0ABS7DDQ9_9GAMM</name>
<dbReference type="InterPro" id="IPR043163">
    <property type="entry name" value="DsrC-like_N"/>
</dbReference>
<dbReference type="PANTHER" id="PTHR37010:SF1">
    <property type="entry name" value="SULFURTRANSFERASE TUSE"/>
    <property type="match status" value="1"/>
</dbReference>
<comment type="similarity">
    <text evidence="3">Belongs to the dsrC/tusE family.</text>
</comment>
<dbReference type="Gene3D" id="3.30.1420.10">
    <property type="match status" value="1"/>
</dbReference>
<gene>
    <name evidence="4" type="ORF">J5V48_00820</name>
</gene>
<comment type="subcellular location">
    <subcellularLocation>
        <location evidence="1">Cytoplasm</location>
    </subcellularLocation>
</comment>
<accession>A0ABS7DDQ9</accession>
<dbReference type="SUPFAM" id="SSF69721">
    <property type="entry name" value="DsrC, the gamma subunit of dissimilatory sulfite reductase"/>
    <property type="match status" value="1"/>
</dbReference>
<reference evidence="4 5" key="1">
    <citation type="submission" date="2021-03" db="EMBL/GenBank/DDBJ databases">
        <title>Succinivibrio sp. nov. isolated from feces of cow.</title>
        <authorList>
            <person name="Choi J.-Y."/>
        </authorList>
    </citation>
    <scope>NUCLEOTIDE SEQUENCE [LARGE SCALE GENOMIC DNA]</scope>
    <source>
        <strain evidence="4 5">AGMB01872</strain>
    </source>
</reference>
<dbReference type="InterPro" id="IPR025526">
    <property type="entry name" value="DsrC-like_dom_sf"/>
</dbReference>
<dbReference type="NCBIfam" id="TIGR03342">
    <property type="entry name" value="dsrC_tusE_dsvC"/>
    <property type="match status" value="1"/>
</dbReference>
<dbReference type="RefSeq" id="WP_219935964.1">
    <property type="nucleotide sequence ID" value="NZ_JAGFNY010000001.1"/>
</dbReference>
<dbReference type="InterPro" id="IPR042072">
    <property type="entry name" value="DsrC-like_C"/>
</dbReference>
<evidence type="ECO:0000256" key="1">
    <source>
        <dbReference type="ARBA" id="ARBA00004496"/>
    </source>
</evidence>
<dbReference type="Proteomes" id="UP000731465">
    <property type="component" value="Unassembled WGS sequence"/>
</dbReference>
<dbReference type="Gene3D" id="1.10.10.370">
    <property type="entry name" value="DsrC-like protein, C-terminal domain"/>
    <property type="match status" value="1"/>
</dbReference>
<dbReference type="InterPro" id="IPR007453">
    <property type="entry name" value="DsrC/TusE"/>
</dbReference>
<evidence type="ECO:0000256" key="2">
    <source>
        <dbReference type="ARBA" id="ARBA00022490"/>
    </source>
</evidence>
<keyword evidence="2" id="KW-0963">Cytoplasm</keyword>
<evidence type="ECO:0000313" key="4">
    <source>
        <dbReference type="EMBL" id="MBW7569440.1"/>
    </source>
</evidence>
<proteinExistence type="inferred from homology"/>
<keyword evidence="5" id="KW-1185">Reference proteome</keyword>
<protein>
    <recommendedName>
        <fullName evidence="3">Sulfurtransferase</fullName>
        <ecNumber evidence="3">2.8.1.-</ecNumber>
    </recommendedName>
</protein>
<dbReference type="EMBL" id="JAGFNY010000001">
    <property type="protein sequence ID" value="MBW7569440.1"/>
    <property type="molecule type" value="Genomic_DNA"/>
</dbReference>
<evidence type="ECO:0000256" key="3">
    <source>
        <dbReference type="PIRNR" id="PIRNR006223"/>
    </source>
</evidence>
<dbReference type="EC" id="2.8.1.-" evidence="3"/>
<sequence length="110" mass="12473">MSFEYNGRIIETDSNGFLLNKDDWNEEIMYILAESENCDLTDKHILVINAVREYYDTYATTPAIRILLKYLKEAGYQDLSSSIELARLFPNGAAKSAAKYAGLPKPIKCI</sequence>
<comment type="caution">
    <text evidence="4">The sequence shown here is derived from an EMBL/GenBank/DDBJ whole genome shotgun (WGS) entry which is preliminary data.</text>
</comment>
<dbReference type="Pfam" id="PF04358">
    <property type="entry name" value="DsrC"/>
    <property type="match status" value="1"/>
</dbReference>